<dbReference type="GO" id="GO:0030170">
    <property type="term" value="F:pyridoxal phosphate binding"/>
    <property type="evidence" value="ECO:0007669"/>
    <property type="project" value="InterPro"/>
</dbReference>
<gene>
    <name evidence="4" type="primary">LOC101760501</name>
</gene>
<dbReference type="Gene3D" id="3.40.50.150">
    <property type="entry name" value="Vaccinia Virus protein VP39"/>
    <property type="match status" value="1"/>
</dbReference>
<dbReference type="PANTHER" id="PTHR47087:SF1">
    <property type="entry name" value="METHIONINE S-METHYLTRANSFERASE"/>
    <property type="match status" value="1"/>
</dbReference>
<feature type="domain" description="Methyltransferase" evidence="3">
    <location>
        <begin position="124"/>
        <end position="166"/>
    </location>
</feature>
<dbReference type="Gene3D" id="3.40.640.10">
    <property type="entry name" value="Type I PLP-dependent aspartate aminotransferase-like (Major domain)"/>
    <property type="match status" value="1"/>
</dbReference>
<dbReference type="EC" id="2.1.1.12" evidence="1"/>
<comment type="similarity">
    <text evidence="1">Belongs to the class I-like SAM-binding methyltransferase superfamily.</text>
</comment>
<dbReference type="InterPro" id="IPR029063">
    <property type="entry name" value="SAM-dependent_MTases_sf"/>
</dbReference>
<dbReference type="EMBL" id="AGNK02001452">
    <property type="status" value="NOT_ANNOTATED_CDS"/>
    <property type="molecule type" value="Genomic_DNA"/>
</dbReference>
<name>K3Z3I2_SETIT</name>
<dbReference type="EnsemblPlants" id="KQL13448">
    <property type="protein sequence ID" value="KQL13448"/>
    <property type="gene ID" value="SETIT_021042mg"/>
</dbReference>
<feature type="domain" description="Aminotransferase class I/classII large" evidence="2">
    <location>
        <begin position="677"/>
        <end position="956"/>
    </location>
</feature>
<sequence>MAAPAVEDKDVDAFLADCRTSGDAAYGAAKAVLERLHASATRPAARRLLGAVRRRFAADPAAGEDCFRTFHFRIHDVVLDPHVQGFQQRKKLTMMEIPSIFIPEDWSFTFYEGLNRHPDSIFRDKTVAELGCGNGWISIALAEKWSPLKVYGLDINPRAVKIAWINLYLNALDDDGLPIYDGEGKTLLDRVEFYESDLLSYCRDNKIELDRIVGCIPQILNPNPEAMSKIITENSSEEFLYSLSNYCALQGFVEDQFGLGLIARAVEEGIAVIKPSGIMVFNMGGRPGQGVCQRLFERRGFRITKLWQTKIMQAADTDISALVEIEKNSRHRFEFFMDLVGDQPICARTAWAYMKSGGRISHALSVYSCQLRQPNQVKKIFEFLKDGFHEVSSSLDLSFDDDSVADEKIPFLAYLASFLKENKSNPCEPPAGCLNFRKLVAGFMKSYHHIPLTPDNVVVFPSRAVAIENALQLFSPALAIVDEHLTRHLPKQWLTSLAIEGRADCNHAEGTVTVIEAPRQSDLLIELIRKLKPQVVVTGMAQFEAITSAAFENLLNATKDVGSRLFLDISEHLELSSLPSSNGVLKYLAGKTLPSHAAILCGLVKNQVYSDLEVAFAISEDAAVYKALSQTIELLEGHTSLISQHYYGCLFHELLAFQIADRHPQQEGTLLFPLGTNGHYISAAKFVNASTLTIPTTFSSGFKIEPKVLADTLKNVSRPWVYISGPTINPTGFLYSDSDIQELLSVCAEYGARVVIDTSFSGLEYQTDGWSRWNLEGCLSSLKCSKPSFSVVLLGELSFELIAAGHDFGFVILNDPSLVDAFHSFPSLSRPHSTLKYTFKKLLGLKNQKDQHFSDLMAEQKDELKNRANQLIKTLQSCGWDVASGCAGISMLAKPTAYIGKPFKADGFEGKLDASNIREAILRATGLCINSSSWTGIPDYCRFSFALESGEFERAMGCITRFKELVLGGNAQTQMNGN</sequence>
<dbReference type="SUPFAM" id="SSF53383">
    <property type="entry name" value="PLP-dependent transferases"/>
    <property type="match status" value="2"/>
</dbReference>
<dbReference type="AlphaFoldDB" id="K3Z3I2"/>
<dbReference type="GO" id="GO:0032259">
    <property type="term" value="P:methylation"/>
    <property type="evidence" value="ECO:0007669"/>
    <property type="project" value="UniProtKB-UniRule"/>
</dbReference>
<dbReference type="HOGENOM" id="CLU_005080_0_0_1"/>
<dbReference type="SUPFAM" id="SSF53335">
    <property type="entry name" value="S-adenosyl-L-methionine-dependent methyltransferases"/>
    <property type="match status" value="1"/>
</dbReference>
<dbReference type="Proteomes" id="UP000004995">
    <property type="component" value="Unassembled WGS sequence"/>
</dbReference>
<dbReference type="InterPro" id="IPR015421">
    <property type="entry name" value="PyrdxlP-dep_Trfase_major"/>
</dbReference>
<reference evidence="5" key="1">
    <citation type="journal article" date="2012" name="Nat. Biotechnol.">
        <title>Reference genome sequence of the model plant Setaria.</title>
        <authorList>
            <person name="Bennetzen J.L."/>
            <person name="Schmutz J."/>
            <person name="Wang H."/>
            <person name="Percifield R."/>
            <person name="Hawkins J."/>
            <person name="Pontaroli A.C."/>
            <person name="Estep M."/>
            <person name="Feng L."/>
            <person name="Vaughn J.N."/>
            <person name="Grimwood J."/>
            <person name="Jenkins J."/>
            <person name="Barry K."/>
            <person name="Lindquist E."/>
            <person name="Hellsten U."/>
            <person name="Deshpande S."/>
            <person name="Wang X."/>
            <person name="Wu X."/>
            <person name="Mitros T."/>
            <person name="Triplett J."/>
            <person name="Yang X."/>
            <person name="Ye C.Y."/>
            <person name="Mauro-Herrera M."/>
            <person name="Wang L."/>
            <person name="Li P."/>
            <person name="Sharma M."/>
            <person name="Sharma R."/>
            <person name="Ronald P.C."/>
            <person name="Panaud O."/>
            <person name="Kellogg E.A."/>
            <person name="Brutnell T.P."/>
            <person name="Doust A.N."/>
            <person name="Tuskan G.A."/>
            <person name="Rokhsar D."/>
            <person name="Devos K.M."/>
        </authorList>
    </citation>
    <scope>NUCLEOTIDE SEQUENCE [LARGE SCALE GENOMIC DNA]</scope>
    <source>
        <strain evidence="5">cv. Yugu1</strain>
    </source>
</reference>
<accession>K3Z3I2</accession>
<evidence type="ECO:0000259" key="3">
    <source>
        <dbReference type="Pfam" id="PF13847"/>
    </source>
</evidence>
<organism evidence="4 5">
    <name type="scientific">Setaria italica</name>
    <name type="common">Foxtail millet</name>
    <name type="synonym">Panicum italicum</name>
    <dbReference type="NCBI Taxonomy" id="4555"/>
    <lineage>
        <taxon>Eukaryota</taxon>
        <taxon>Viridiplantae</taxon>
        <taxon>Streptophyta</taxon>
        <taxon>Embryophyta</taxon>
        <taxon>Tracheophyta</taxon>
        <taxon>Spermatophyta</taxon>
        <taxon>Magnoliopsida</taxon>
        <taxon>Liliopsida</taxon>
        <taxon>Poales</taxon>
        <taxon>Poaceae</taxon>
        <taxon>PACMAD clade</taxon>
        <taxon>Panicoideae</taxon>
        <taxon>Panicodae</taxon>
        <taxon>Paniceae</taxon>
        <taxon>Cenchrinae</taxon>
        <taxon>Setaria</taxon>
    </lineage>
</organism>
<dbReference type="Gene3D" id="3.90.1150.10">
    <property type="entry name" value="Aspartate Aminotransferase, domain 1"/>
    <property type="match status" value="1"/>
</dbReference>
<dbReference type="Gramene" id="KQL13448">
    <property type="protein sequence ID" value="KQL13448"/>
    <property type="gene ID" value="SETIT_021042mg"/>
</dbReference>
<dbReference type="CDD" id="cd02440">
    <property type="entry name" value="AdoMet_MTases"/>
    <property type="match status" value="1"/>
</dbReference>
<dbReference type="PROSITE" id="PS51555">
    <property type="entry name" value="SAM_MT12"/>
    <property type="match status" value="1"/>
</dbReference>
<dbReference type="ExpressionAtlas" id="K3Z3I2">
    <property type="expression patterns" value="baseline"/>
</dbReference>
<evidence type="ECO:0000313" key="4">
    <source>
        <dbReference type="EnsemblPlants" id="KQL13448"/>
    </source>
</evidence>
<dbReference type="Pfam" id="PF00155">
    <property type="entry name" value="Aminotran_1_2"/>
    <property type="match status" value="1"/>
</dbReference>
<reference evidence="4" key="2">
    <citation type="submission" date="2018-08" db="UniProtKB">
        <authorList>
            <consortium name="EnsemblPlants"/>
        </authorList>
    </citation>
    <scope>IDENTIFICATION</scope>
    <source>
        <strain evidence="4">Yugu1</strain>
    </source>
</reference>
<dbReference type="Pfam" id="PF13847">
    <property type="entry name" value="Methyltransf_31"/>
    <property type="match status" value="1"/>
</dbReference>
<dbReference type="InterPro" id="IPR015424">
    <property type="entry name" value="PyrdxlP-dep_Trfase"/>
</dbReference>
<dbReference type="InterPro" id="IPR025779">
    <property type="entry name" value="Met_S-MeTrfase"/>
</dbReference>
<evidence type="ECO:0000256" key="1">
    <source>
        <dbReference type="PROSITE-ProRule" id="PRU00888"/>
    </source>
</evidence>
<comment type="catalytic activity">
    <reaction evidence="1">
        <text>L-methionine + S-adenosyl-L-methionine = S-methyl-L-methionine + S-adenosyl-L-homocysteine</text>
        <dbReference type="Rhea" id="RHEA:13761"/>
        <dbReference type="ChEBI" id="CHEBI:57844"/>
        <dbReference type="ChEBI" id="CHEBI:57856"/>
        <dbReference type="ChEBI" id="CHEBI:58252"/>
        <dbReference type="ChEBI" id="CHEBI:59789"/>
        <dbReference type="EC" id="2.1.1.12"/>
    </reaction>
</comment>
<keyword evidence="1" id="KW-0489">Methyltransferase</keyword>
<dbReference type="GO" id="GO:0030732">
    <property type="term" value="F:methionine S-methyltransferase activity"/>
    <property type="evidence" value="ECO:0007669"/>
    <property type="project" value="UniProtKB-UniRule"/>
</dbReference>
<keyword evidence="5" id="KW-1185">Reference proteome</keyword>
<keyword evidence="1" id="KW-0949">S-adenosyl-L-methionine</keyword>
<dbReference type="InterPro" id="IPR025714">
    <property type="entry name" value="Methyltranfer_dom"/>
</dbReference>
<evidence type="ECO:0000313" key="5">
    <source>
        <dbReference type="Proteomes" id="UP000004995"/>
    </source>
</evidence>
<dbReference type="InterPro" id="IPR004839">
    <property type="entry name" value="Aminotransferase_I/II_large"/>
</dbReference>
<evidence type="ECO:0000259" key="2">
    <source>
        <dbReference type="Pfam" id="PF00155"/>
    </source>
</evidence>
<keyword evidence="1" id="KW-0808">Transferase</keyword>
<protein>
    <recommendedName>
        <fullName evidence="1">methionine S-methyltransferase</fullName>
        <ecNumber evidence="1">2.1.1.12</ecNumber>
    </recommendedName>
</protein>
<dbReference type="InterPro" id="IPR015422">
    <property type="entry name" value="PyrdxlP-dep_Trfase_small"/>
</dbReference>
<dbReference type="PANTHER" id="PTHR47087">
    <property type="entry name" value="METHIONINE S-METHYLTRANSFERASE"/>
    <property type="match status" value="1"/>
</dbReference>
<proteinExistence type="inferred from homology"/>